<dbReference type="InterPro" id="IPR052038">
    <property type="entry name" value="Type-VII_TA_antitoxin"/>
</dbReference>
<dbReference type="PATRIC" id="fig|1719120.3.peg.4978"/>
<gene>
    <name evidence="14" type="ORF">MPEBLZ_04563</name>
</gene>
<evidence type="ECO:0000259" key="13">
    <source>
        <dbReference type="Pfam" id="PF01909"/>
    </source>
</evidence>
<evidence type="ECO:0000256" key="3">
    <source>
        <dbReference type="ARBA" id="ARBA00022679"/>
    </source>
</evidence>
<dbReference type="Proteomes" id="UP000050360">
    <property type="component" value="Unassembled WGS sequence"/>
</dbReference>
<evidence type="ECO:0000256" key="10">
    <source>
        <dbReference type="ARBA" id="ARBA00038276"/>
    </source>
</evidence>
<dbReference type="GO" id="GO:0046872">
    <property type="term" value="F:metal ion binding"/>
    <property type="evidence" value="ECO:0007669"/>
    <property type="project" value="UniProtKB-KW"/>
</dbReference>
<comment type="catalytic activity">
    <reaction evidence="11">
        <text>O-(5'-adenylyl)-L-tyrosyl-[protein] + ATP = O-[5'-(adenylyl-(5'-&gt;3')-adenylyl)]-L-tyrosyl-[protein] + diphosphate</text>
        <dbReference type="Rhea" id="RHEA:66528"/>
        <dbReference type="Rhea" id="RHEA-COMP:13846"/>
        <dbReference type="Rhea" id="RHEA-COMP:17046"/>
        <dbReference type="ChEBI" id="CHEBI:30616"/>
        <dbReference type="ChEBI" id="CHEBI:33019"/>
        <dbReference type="ChEBI" id="CHEBI:83624"/>
        <dbReference type="ChEBI" id="CHEBI:167160"/>
    </reaction>
</comment>
<comment type="catalytic activity">
    <reaction evidence="12">
        <text>L-tyrosyl-[protein] + ATP = O-(5'-adenylyl)-L-tyrosyl-[protein] + diphosphate</text>
        <dbReference type="Rhea" id="RHEA:54288"/>
        <dbReference type="Rhea" id="RHEA-COMP:10136"/>
        <dbReference type="Rhea" id="RHEA-COMP:13846"/>
        <dbReference type="ChEBI" id="CHEBI:30616"/>
        <dbReference type="ChEBI" id="CHEBI:33019"/>
        <dbReference type="ChEBI" id="CHEBI:46858"/>
        <dbReference type="ChEBI" id="CHEBI:83624"/>
        <dbReference type="EC" id="2.7.7.108"/>
    </reaction>
</comment>
<keyword evidence="3 14" id="KW-0808">Transferase</keyword>
<evidence type="ECO:0000256" key="11">
    <source>
        <dbReference type="ARBA" id="ARBA00047518"/>
    </source>
</evidence>
<name>A0A0P7ZBT9_9EURY</name>
<evidence type="ECO:0000256" key="12">
    <source>
        <dbReference type="ARBA" id="ARBA00048696"/>
    </source>
</evidence>
<dbReference type="AlphaFoldDB" id="A0A0P7ZBT9"/>
<evidence type="ECO:0000256" key="7">
    <source>
        <dbReference type="ARBA" id="ARBA00022840"/>
    </source>
</evidence>
<dbReference type="EC" id="2.7.7.108" evidence="9"/>
<evidence type="ECO:0000256" key="8">
    <source>
        <dbReference type="ARBA" id="ARBA00022842"/>
    </source>
</evidence>
<organism evidence="14 15">
    <name type="scientific">Candidatus Methanoperedens nitratireducens</name>
    <dbReference type="NCBI Taxonomy" id="1392998"/>
    <lineage>
        <taxon>Archaea</taxon>
        <taxon>Methanobacteriati</taxon>
        <taxon>Methanobacteriota</taxon>
        <taxon>Stenosarchaea group</taxon>
        <taxon>Methanomicrobia</taxon>
        <taxon>Methanosarcinales</taxon>
        <taxon>ANME-2 cluster</taxon>
        <taxon>Candidatus Methanoperedentaceae</taxon>
        <taxon>Candidatus Methanoperedens</taxon>
    </lineage>
</organism>
<proteinExistence type="inferred from homology"/>
<evidence type="ECO:0000256" key="9">
    <source>
        <dbReference type="ARBA" id="ARBA00034531"/>
    </source>
</evidence>
<dbReference type="InterPro" id="IPR002934">
    <property type="entry name" value="Polymerase_NTP_transf_dom"/>
</dbReference>
<keyword evidence="4" id="KW-0548">Nucleotidyltransferase</keyword>
<evidence type="ECO:0000313" key="14">
    <source>
        <dbReference type="EMBL" id="KPQ40893.1"/>
    </source>
</evidence>
<evidence type="ECO:0000256" key="5">
    <source>
        <dbReference type="ARBA" id="ARBA00022723"/>
    </source>
</evidence>
<comment type="similarity">
    <text evidence="10">Belongs to the MntA antitoxin family.</text>
</comment>
<dbReference type="EMBL" id="LKCM01000507">
    <property type="protein sequence ID" value="KPQ40893.1"/>
    <property type="molecule type" value="Genomic_DNA"/>
</dbReference>
<dbReference type="GO" id="GO:0005524">
    <property type="term" value="F:ATP binding"/>
    <property type="evidence" value="ECO:0007669"/>
    <property type="project" value="UniProtKB-KW"/>
</dbReference>
<sequence>MTQTLEEIIEAIKKRKNVLKEKYNVKEIGIFGSYVRGEQTEKSDVDILVDFYELPDVFNLLKLERSLRGILKCKVDVIRKQAIRKELRDQILSEAIRI</sequence>
<reference evidence="14 15" key="1">
    <citation type="submission" date="2015-09" db="EMBL/GenBank/DDBJ databases">
        <title>A metagenomics-based metabolic model of nitrate-dependent anaerobic oxidation of methane by Methanoperedens-like archaea.</title>
        <authorList>
            <person name="Arshad A."/>
            <person name="Speth D.R."/>
            <person name="De Graaf R.M."/>
            <person name="Op Den Camp H.J."/>
            <person name="Jetten M.S."/>
            <person name="Welte C.U."/>
        </authorList>
    </citation>
    <scope>NUCLEOTIDE SEQUENCE [LARGE SCALE GENOMIC DNA]</scope>
</reference>
<keyword evidence="6" id="KW-0547">Nucleotide-binding</keyword>
<dbReference type="PANTHER" id="PTHR33571:SF19">
    <property type="entry name" value="PROTEIN ADENYLYLTRANSFERASE MJ0128-RELATED"/>
    <property type="match status" value="1"/>
</dbReference>
<dbReference type="Pfam" id="PF01909">
    <property type="entry name" value="NTP_transf_2"/>
    <property type="match status" value="1"/>
</dbReference>
<evidence type="ECO:0000256" key="4">
    <source>
        <dbReference type="ARBA" id="ARBA00022695"/>
    </source>
</evidence>
<keyword evidence="8" id="KW-0460">Magnesium</keyword>
<evidence type="ECO:0000313" key="15">
    <source>
        <dbReference type="Proteomes" id="UP000050360"/>
    </source>
</evidence>
<comment type="cofactor">
    <cofactor evidence="1">
        <name>Mg(2+)</name>
        <dbReference type="ChEBI" id="CHEBI:18420"/>
    </cofactor>
</comment>
<comment type="caution">
    <text evidence="14">The sequence shown here is derived from an EMBL/GenBank/DDBJ whole genome shotgun (WGS) entry which is preliminary data.</text>
</comment>
<keyword evidence="2" id="KW-1277">Toxin-antitoxin system</keyword>
<protein>
    <recommendedName>
        <fullName evidence="9">protein adenylyltransferase</fullName>
        <ecNumber evidence="9">2.7.7.108</ecNumber>
    </recommendedName>
</protein>
<keyword evidence="7" id="KW-0067">ATP-binding</keyword>
<evidence type="ECO:0000256" key="1">
    <source>
        <dbReference type="ARBA" id="ARBA00001946"/>
    </source>
</evidence>
<dbReference type="GO" id="GO:0070733">
    <property type="term" value="F:AMPylase activity"/>
    <property type="evidence" value="ECO:0007669"/>
    <property type="project" value="UniProtKB-EC"/>
</dbReference>
<accession>A0A0P7ZBT9</accession>
<dbReference type="PANTHER" id="PTHR33571">
    <property type="entry name" value="SSL8005 PROTEIN"/>
    <property type="match status" value="1"/>
</dbReference>
<evidence type="ECO:0000256" key="6">
    <source>
        <dbReference type="ARBA" id="ARBA00022741"/>
    </source>
</evidence>
<dbReference type="InterPro" id="IPR043519">
    <property type="entry name" value="NT_sf"/>
</dbReference>
<evidence type="ECO:0000256" key="2">
    <source>
        <dbReference type="ARBA" id="ARBA00022649"/>
    </source>
</evidence>
<dbReference type="Gene3D" id="3.30.460.10">
    <property type="entry name" value="Beta Polymerase, domain 2"/>
    <property type="match status" value="1"/>
</dbReference>
<keyword evidence="5" id="KW-0479">Metal-binding</keyword>
<dbReference type="CDD" id="cd05403">
    <property type="entry name" value="NT_KNTase_like"/>
    <property type="match status" value="1"/>
</dbReference>
<dbReference type="SUPFAM" id="SSF81301">
    <property type="entry name" value="Nucleotidyltransferase"/>
    <property type="match status" value="1"/>
</dbReference>
<feature type="domain" description="Polymerase nucleotidyl transferase" evidence="13">
    <location>
        <begin position="13"/>
        <end position="97"/>
    </location>
</feature>